<dbReference type="Proteomes" id="UP000249633">
    <property type="component" value="Unassembled WGS sequence"/>
</dbReference>
<reference evidence="1 2" key="1">
    <citation type="submission" date="2017-08" db="EMBL/GenBank/DDBJ databases">
        <title>Infants hospitalized years apart are colonized by the same room-sourced microbial strains.</title>
        <authorList>
            <person name="Brooks B."/>
            <person name="Olm M.R."/>
            <person name="Firek B.A."/>
            <person name="Baker R."/>
            <person name="Thomas B.C."/>
            <person name="Morowitz M.J."/>
            <person name="Banfield J.F."/>
        </authorList>
    </citation>
    <scope>NUCLEOTIDE SEQUENCE [LARGE SCALE GENOMIC DNA]</scope>
    <source>
        <strain evidence="1">S2_012_000_R2_81</strain>
    </source>
</reference>
<dbReference type="EMBL" id="QFOD01000018">
    <property type="protein sequence ID" value="PZP29341.1"/>
    <property type="molecule type" value="Genomic_DNA"/>
</dbReference>
<gene>
    <name evidence="1" type="ORF">DI603_16850</name>
</gene>
<organism evidence="1 2">
    <name type="scientific">Roseateles depolymerans</name>
    <dbReference type="NCBI Taxonomy" id="76731"/>
    <lineage>
        <taxon>Bacteria</taxon>
        <taxon>Pseudomonadati</taxon>
        <taxon>Pseudomonadota</taxon>
        <taxon>Betaproteobacteria</taxon>
        <taxon>Burkholderiales</taxon>
        <taxon>Sphaerotilaceae</taxon>
        <taxon>Roseateles</taxon>
    </lineage>
</organism>
<evidence type="ECO:0000313" key="2">
    <source>
        <dbReference type="Proteomes" id="UP000249633"/>
    </source>
</evidence>
<proteinExistence type="predicted"/>
<dbReference type="Pfam" id="PF11004">
    <property type="entry name" value="Kdo_hydroxy"/>
    <property type="match status" value="1"/>
</dbReference>
<name>A0A2W5DBV1_9BURK</name>
<accession>A0A2W5DBV1</accession>
<dbReference type="InterPro" id="IPR021266">
    <property type="entry name" value="Kdo_hydroxlase"/>
</dbReference>
<comment type="caution">
    <text evidence="1">The sequence shown here is derived from an EMBL/GenBank/DDBJ whole genome shotgun (WGS) entry which is preliminary data.</text>
</comment>
<protein>
    <submittedName>
        <fullName evidence="1">3-deoxy-D-manno-oct-2-ulosonic acid (Kdo) hydroxylase</fullName>
    </submittedName>
</protein>
<sequence length="290" mass="32589">MNDRIVTVPGNDWAKPAPAQALVSELEAGKVLYFPELRFELLDGEATLLRDDIRSPKSRNISLRADGYLAGAAATDDVEMQRLAAMISRFRIQACALIDAIAPTYKPALRLAPTSFRPTQVASRVQSWRADDRRLHVDAFPSRPNHGERILRVFTNLNPAGEPRVWRVGESFEAIAQHFVPRAKPYSAWQARALRALRVTKSLRSEYDHLMLQLHDGMKGDLDYQQNSSQVTMPFPAGSTWVCYSDQASHSVMSGQFMMEQTLHLQPQAQVDPQASPLAILERQLGRRLT</sequence>
<evidence type="ECO:0000313" key="1">
    <source>
        <dbReference type="EMBL" id="PZP29341.1"/>
    </source>
</evidence>
<dbReference type="AlphaFoldDB" id="A0A2W5DBV1"/>